<dbReference type="EMBL" id="JAAAMI010000002">
    <property type="protein sequence ID" value="NDV42911.1"/>
    <property type="molecule type" value="Genomic_DNA"/>
</dbReference>
<evidence type="ECO:0000313" key="1">
    <source>
        <dbReference type="EMBL" id="NDV42911.1"/>
    </source>
</evidence>
<sequence length="196" mass="23127">MWVLLGFVMLMGLLSYLVLSRKINPDRYLLLKTEKIPFREIRINVSKYAMDFEPQFKRGNYKLGLGRSIDINNLYCVLYRSEYGFQVNSYNQFVLRNWDTDKVFVVGKVLVEEILEEYQTIQYCIEIPQDYQAYHQEKEGLLPYYQFRWSMTSPSGGGFDYSWEANTLLCSTNGESLQFYRSRGAIIKDDRSGIFP</sequence>
<accession>A0A6I5KZL6</accession>
<reference evidence="1 2" key="1">
    <citation type="submission" date="2020-01" db="EMBL/GenBank/DDBJ databases">
        <title>Muricauda sediminis sp.nov. 40Bstr401.</title>
        <authorList>
            <person name="Xue Z."/>
            <person name="Zhu S."/>
            <person name="Ren N."/>
            <person name="Chen T."/>
            <person name="Chen X."/>
            <person name="Chen J."/>
            <person name="Yang J."/>
        </authorList>
    </citation>
    <scope>NUCLEOTIDE SEQUENCE [LARGE SCALE GENOMIC DNA]</scope>
    <source>
        <strain evidence="1 2">40Bstr401</strain>
    </source>
</reference>
<protein>
    <submittedName>
        <fullName evidence="1">Uncharacterized protein</fullName>
    </submittedName>
</protein>
<gene>
    <name evidence="1" type="ORF">GTK07_06185</name>
</gene>
<name>A0A6I5KZL6_9FLAO</name>
<keyword evidence="2" id="KW-1185">Reference proteome</keyword>
<comment type="caution">
    <text evidence="1">The sequence shown here is derived from an EMBL/GenBank/DDBJ whole genome shotgun (WGS) entry which is preliminary data.</text>
</comment>
<proteinExistence type="predicted"/>
<dbReference type="AlphaFoldDB" id="A0A6I5KZL6"/>
<evidence type="ECO:0000313" key="2">
    <source>
        <dbReference type="Proteomes" id="UP000468707"/>
    </source>
</evidence>
<dbReference type="Proteomes" id="UP000468707">
    <property type="component" value="Unassembled WGS sequence"/>
</dbReference>
<dbReference type="RefSeq" id="WP_163634120.1">
    <property type="nucleotide sequence ID" value="NZ_JAAAMI010000002.1"/>
</dbReference>
<organism evidence="1 2">
    <name type="scientific">Flagellimonas sediminis</name>
    <dbReference type="NCBI Taxonomy" id="2696468"/>
    <lineage>
        <taxon>Bacteria</taxon>
        <taxon>Pseudomonadati</taxon>
        <taxon>Bacteroidota</taxon>
        <taxon>Flavobacteriia</taxon>
        <taxon>Flavobacteriales</taxon>
        <taxon>Flavobacteriaceae</taxon>
        <taxon>Flagellimonas</taxon>
    </lineage>
</organism>